<dbReference type="Proteomes" id="UP000237271">
    <property type="component" value="Unassembled WGS sequence"/>
</dbReference>
<protein>
    <submittedName>
        <fullName evidence="1">Uncharacterized protein</fullName>
    </submittedName>
</protein>
<reference evidence="1 2" key="1">
    <citation type="journal article" date="2017" name="Genome Biol. Evol.">
        <title>Phytophthora megakarya and P. palmivora, closely related causal agents of cacao black pod rot, underwent increases in genome sizes and gene numbers by different mechanisms.</title>
        <authorList>
            <person name="Ali S.S."/>
            <person name="Shao J."/>
            <person name="Lary D.J."/>
            <person name="Kronmiller B."/>
            <person name="Shen D."/>
            <person name="Strem M.D."/>
            <person name="Amoako-Attah I."/>
            <person name="Akrofi A.Y."/>
            <person name="Begoude B.A."/>
            <person name="Ten Hoopen G.M."/>
            <person name="Coulibaly K."/>
            <person name="Kebe B.I."/>
            <person name="Melnick R.L."/>
            <person name="Guiltinan M.J."/>
            <person name="Tyler B.M."/>
            <person name="Meinhardt L.W."/>
            <person name="Bailey B.A."/>
        </authorList>
    </citation>
    <scope>NUCLEOTIDE SEQUENCE [LARGE SCALE GENOMIC DNA]</scope>
    <source>
        <strain evidence="2">sbr112.9</strain>
    </source>
</reference>
<gene>
    <name evidence="1" type="ORF">PHPALM_5948</name>
</gene>
<accession>A0A2P4YG39</accession>
<dbReference type="EMBL" id="NCKW01003393">
    <property type="protein sequence ID" value="POM76780.1"/>
    <property type="molecule type" value="Genomic_DNA"/>
</dbReference>
<comment type="caution">
    <text evidence="1">The sequence shown here is derived from an EMBL/GenBank/DDBJ whole genome shotgun (WGS) entry which is preliminary data.</text>
</comment>
<proteinExistence type="predicted"/>
<dbReference type="AlphaFoldDB" id="A0A2P4YG39"/>
<evidence type="ECO:0000313" key="2">
    <source>
        <dbReference type="Proteomes" id="UP000237271"/>
    </source>
</evidence>
<organism evidence="1 2">
    <name type="scientific">Phytophthora palmivora</name>
    <dbReference type="NCBI Taxonomy" id="4796"/>
    <lineage>
        <taxon>Eukaryota</taxon>
        <taxon>Sar</taxon>
        <taxon>Stramenopiles</taxon>
        <taxon>Oomycota</taxon>
        <taxon>Peronosporomycetes</taxon>
        <taxon>Peronosporales</taxon>
        <taxon>Peronosporaceae</taxon>
        <taxon>Phytophthora</taxon>
    </lineage>
</organism>
<evidence type="ECO:0000313" key="1">
    <source>
        <dbReference type="EMBL" id="POM76780.1"/>
    </source>
</evidence>
<sequence>MCVIPAGLTPYLQAGDIRIYTSFKDLFYLDWHITRHDIYGKKFREKWETLTEGEQDEFDFNLDNLHDASDDIAQIGE</sequence>
<keyword evidence="2" id="KW-1185">Reference proteome</keyword>
<name>A0A2P4YG39_9STRA</name>